<feature type="domain" description="HIT" evidence="4">
    <location>
        <begin position="15"/>
        <end position="121"/>
    </location>
</feature>
<dbReference type="AlphaFoldDB" id="A0A7C1NMH6"/>
<evidence type="ECO:0000256" key="3">
    <source>
        <dbReference type="PROSITE-ProRule" id="PRU00464"/>
    </source>
</evidence>
<feature type="short sequence motif" description="Histidine triad motif" evidence="2 3">
    <location>
        <begin position="106"/>
        <end position="110"/>
    </location>
</feature>
<dbReference type="PRINTS" id="PR00332">
    <property type="entry name" value="HISTRIAD"/>
</dbReference>
<feature type="active site" description="Tele-AMP-histidine intermediate" evidence="1">
    <location>
        <position position="108"/>
    </location>
</feature>
<comment type="caution">
    <text evidence="5">The sequence shown here is derived from an EMBL/GenBank/DDBJ whole genome shotgun (WGS) entry which is preliminary data.</text>
</comment>
<dbReference type="Pfam" id="PF01230">
    <property type="entry name" value="HIT"/>
    <property type="match status" value="1"/>
</dbReference>
<evidence type="ECO:0000259" key="4">
    <source>
        <dbReference type="PROSITE" id="PS51084"/>
    </source>
</evidence>
<dbReference type="InterPro" id="IPR011146">
    <property type="entry name" value="HIT-like"/>
</dbReference>
<dbReference type="PANTHER" id="PTHR23089">
    <property type="entry name" value="HISTIDINE TRIAD HIT PROTEIN"/>
    <property type="match status" value="1"/>
</dbReference>
<dbReference type="EMBL" id="DRHH01000069">
    <property type="protein sequence ID" value="HEB14086.1"/>
    <property type="molecule type" value="Genomic_DNA"/>
</dbReference>
<protein>
    <submittedName>
        <fullName evidence="5">HIT domain-containing protein</fullName>
    </submittedName>
</protein>
<evidence type="ECO:0000256" key="2">
    <source>
        <dbReference type="PIRSR" id="PIRSR601310-3"/>
    </source>
</evidence>
<evidence type="ECO:0000313" key="5">
    <source>
        <dbReference type="EMBL" id="HEB14086.1"/>
    </source>
</evidence>
<reference evidence="5" key="1">
    <citation type="journal article" date="2020" name="mSystems">
        <title>Genome- and Community-Level Interaction Insights into Carbon Utilization and Element Cycling Functions of Hydrothermarchaeota in Hydrothermal Sediment.</title>
        <authorList>
            <person name="Zhou Z."/>
            <person name="Liu Y."/>
            <person name="Xu W."/>
            <person name="Pan J."/>
            <person name="Luo Z.H."/>
            <person name="Li M."/>
        </authorList>
    </citation>
    <scope>NUCLEOTIDE SEQUENCE [LARGE SCALE GENOMIC DNA]</scope>
    <source>
        <strain evidence="5">HyVt-365</strain>
    </source>
</reference>
<organism evidence="5">
    <name type="scientific">candidate division WWE3 bacterium</name>
    <dbReference type="NCBI Taxonomy" id="2053526"/>
    <lineage>
        <taxon>Bacteria</taxon>
        <taxon>Katanobacteria</taxon>
    </lineage>
</organism>
<gene>
    <name evidence="5" type="ORF">ENI09_01615</name>
</gene>
<dbReference type="GO" id="GO:0003824">
    <property type="term" value="F:catalytic activity"/>
    <property type="evidence" value="ECO:0007669"/>
    <property type="project" value="InterPro"/>
</dbReference>
<dbReference type="Proteomes" id="UP000885744">
    <property type="component" value="Unassembled WGS sequence"/>
</dbReference>
<dbReference type="PROSITE" id="PS51084">
    <property type="entry name" value="HIT_2"/>
    <property type="match status" value="1"/>
</dbReference>
<proteinExistence type="predicted"/>
<sequence length="124" mass="14015">MKKGERVLGKEKDCLFCDIAAKRKQEKVVYEDDQFMAFHDIKPSAEIHLLIIPKEHVGIFGVSNSREKLSSEIFALARKIAKDMGVEDSYKLLINAGHSATKNPDHLHVHLIGGWKSPTKVRHV</sequence>
<dbReference type="InterPro" id="IPR001310">
    <property type="entry name" value="Histidine_triad_HIT"/>
</dbReference>
<dbReference type="InterPro" id="IPR036265">
    <property type="entry name" value="HIT-like_sf"/>
</dbReference>
<dbReference type="Gene3D" id="3.30.428.10">
    <property type="entry name" value="HIT-like"/>
    <property type="match status" value="1"/>
</dbReference>
<accession>A0A7C1NMH6</accession>
<name>A0A7C1NMH6_UNCKA</name>
<dbReference type="SUPFAM" id="SSF54197">
    <property type="entry name" value="HIT-like"/>
    <property type="match status" value="1"/>
</dbReference>
<evidence type="ECO:0000256" key="1">
    <source>
        <dbReference type="PIRSR" id="PIRSR601310-1"/>
    </source>
</evidence>